<keyword evidence="4" id="KW-1185">Reference proteome</keyword>
<dbReference type="InterPro" id="IPR003594">
    <property type="entry name" value="HATPase_dom"/>
</dbReference>
<organism evidence="3 4">
    <name type="scientific">Actinomadura macrotermitis</name>
    <dbReference type="NCBI Taxonomy" id="2585200"/>
    <lineage>
        <taxon>Bacteria</taxon>
        <taxon>Bacillati</taxon>
        <taxon>Actinomycetota</taxon>
        <taxon>Actinomycetes</taxon>
        <taxon>Streptosporangiales</taxon>
        <taxon>Thermomonosporaceae</taxon>
        <taxon>Actinomadura</taxon>
    </lineage>
</organism>
<dbReference type="Proteomes" id="UP000487268">
    <property type="component" value="Unassembled WGS sequence"/>
</dbReference>
<dbReference type="SUPFAM" id="SSF55874">
    <property type="entry name" value="ATPase domain of HSP90 chaperone/DNA topoisomerase II/histidine kinase"/>
    <property type="match status" value="1"/>
</dbReference>
<protein>
    <recommendedName>
        <fullName evidence="2">Histidine kinase/HSP90-like ATPase domain-containing protein</fullName>
    </recommendedName>
</protein>
<dbReference type="RefSeq" id="WP_194293177.1">
    <property type="nucleotide sequence ID" value="NZ_WEGH01000001.1"/>
</dbReference>
<name>A0A7K0BN83_9ACTN</name>
<dbReference type="PANTHER" id="PTHR35526:SF3">
    <property type="entry name" value="ANTI-SIGMA-F FACTOR RSBW"/>
    <property type="match status" value="1"/>
</dbReference>
<dbReference type="Pfam" id="PF13581">
    <property type="entry name" value="HATPase_c_2"/>
    <property type="match status" value="1"/>
</dbReference>
<dbReference type="InterPro" id="IPR050267">
    <property type="entry name" value="Anti-sigma-factor_SerPK"/>
</dbReference>
<dbReference type="Gene3D" id="3.30.565.10">
    <property type="entry name" value="Histidine kinase-like ATPase, C-terminal domain"/>
    <property type="match status" value="1"/>
</dbReference>
<reference evidence="3 4" key="1">
    <citation type="submission" date="2019-10" db="EMBL/GenBank/DDBJ databases">
        <title>Actinomadura rubteroloni sp. nov. and Actinomadura macrotermitis sp. nov., isolated from the gut of fungus growing-termite Macrotermes natalensis.</title>
        <authorList>
            <person name="Benndorf R."/>
            <person name="Martin K."/>
            <person name="Kuefner M."/>
            <person name="De Beer W."/>
            <person name="Kaster A.-K."/>
            <person name="Vollmers J."/>
            <person name="Poulsen M."/>
            <person name="Beemelmanns C."/>
        </authorList>
    </citation>
    <scope>NUCLEOTIDE SEQUENCE [LARGE SCALE GENOMIC DNA]</scope>
    <source>
        <strain evidence="3 4">RB68</strain>
    </source>
</reference>
<feature type="domain" description="Histidine kinase/HSP90-like ATPase" evidence="2">
    <location>
        <begin position="10"/>
        <end position="120"/>
    </location>
</feature>
<dbReference type="PANTHER" id="PTHR35526">
    <property type="entry name" value="ANTI-SIGMA-F FACTOR RSBW-RELATED"/>
    <property type="match status" value="1"/>
</dbReference>
<dbReference type="GO" id="GO:0004674">
    <property type="term" value="F:protein serine/threonine kinase activity"/>
    <property type="evidence" value="ECO:0007669"/>
    <property type="project" value="UniProtKB-KW"/>
</dbReference>
<comment type="caution">
    <text evidence="3">The sequence shown here is derived from an EMBL/GenBank/DDBJ whole genome shotgun (WGS) entry which is preliminary data.</text>
</comment>
<dbReference type="InterPro" id="IPR036890">
    <property type="entry name" value="HATPase_C_sf"/>
</dbReference>
<proteinExistence type="predicted"/>
<dbReference type="AlphaFoldDB" id="A0A7K0BN83"/>
<sequence>MCEPRAVVLKAHPESIKKARDFVVDAISPWGIDPDVAALVISELATNAIVHAEGDTIIVRAARNVDASVSLETWDKDPRRGPAVRRADLDDTAGRGLFLVESLVRSWGVRPLADDAGKVVFAILDPD</sequence>
<dbReference type="EMBL" id="WEGH01000001">
    <property type="protein sequence ID" value="MQY02631.1"/>
    <property type="molecule type" value="Genomic_DNA"/>
</dbReference>
<evidence type="ECO:0000256" key="1">
    <source>
        <dbReference type="ARBA" id="ARBA00022527"/>
    </source>
</evidence>
<dbReference type="CDD" id="cd16936">
    <property type="entry name" value="HATPase_RsbW-like"/>
    <property type="match status" value="1"/>
</dbReference>
<evidence type="ECO:0000313" key="4">
    <source>
        <dbReference type="Proteomes" id="UP000487268"/>
    </source>
</evidence>
<gene>
    <name evidence="3" type="ORF">ACRB68_06630</name>
</gene>
<evidence type="ECO:0000313" key="3">
    <source>
        <dbReference type="EMBL" id="MQY02631.1"/>
    </source>
</evidence>
<keyword evidence="1" id="KW-0808">Transferase</keyword>
<keyword evidence="1" id="KW-0723">Serine/threonine-protein kinase</keyword>
<keyword evidence="1" id="KW-0418">Kinase</keyword>
<accession>A0A7K0BN83</accession>
<evidence type="ECO:0000259" key="2">
    <source>
        <dbReference type="Pfam" id="PF13581"/>
    </source>
</evidence>